<accession>A0ABY3LI63</accession>
<comment type="caution">
    <text evidence="1">The sequence shown here is derived from an EMBL/GenBank/DDBJ whole genome shotgun (WGS) entry which is preliminary data.</text>
</comment>
<dbReference type="EMBL" id="RCNL01000002">
    <property type="protein sequence ID" value="TXL79731.1"/>
    <property type="molecule type" value="Genomic_DNA"/>
</dbReference>
<gene>
    <name evidence="1" type="ORF">D9O29_05505</name>
</gene>
<protein>
    <submittedName>
        <fullName evidence="1">Uncharacterized protein</fullName>
    </submittedName>
</protein>
<reference evidence="1 2" key="1">
    <citation type="submission" date="2018-10" db="EMBL/GenBank/DDBJ databases">
        <title>Draft genome sequence of Pantoea vagans isolated from corpses of the sugarcane aphid Melanaphis sacchari Zehntner.</title>
        <authorList>
            <person name="Toledo E."/>
            <person name="Pena G."/>
            <person name="Lozano L."/>
        </authorList>
    </citation>
    <scope>NUCLEOTIDE SEQUENCE [LARGE SCALE GENOMIC DNA]</scope>
    <source>
        <strain evidence="1 2">ET-90</strain>
    </source>
</reference>
<evidence type="ECO:0000313" key="2">
    <source>
        <dbReference type="Proteomes" id="UP000426772"/>
    </source>
</evidence>
<keyword evidence="2" id="KW-1185">Reference proteome</keyword>
<dbReference type="Proteomes" id="UP000426772">
    <property type="component" value="Unassembled WGS sequence"/>
</dbReference>
<organism evidence="1 2">
    <name type="scientific">Pantoea vagans</name>
    <dbReference type="NCBI Taxonomy" id="470934"/>
    <lineage>
        <taxon>Bacteria</taxon>
        <taxon>Pseudomonadati</taxon>
        <taxon>Pseudomonadota</taxon>
        <taxon>Gammaproteobacteria</taxon>
        <taxon>Enterobacterales</taxon>
        <taxon>Erwiniaceae</taxon>
        <taxon>Pantoea</taxon>
    </lineage>
</organism>
<evidence type="ECO:0000313" key="1">
    <source>
        <dbReference type="EMBL" id="TXL79731.1"/>
    </source>
</evidence>
<sequence>MMHSHIRGDAAFARPFNAIRDVEFAPQNILTGASFSSSSSPALPPQPPLPLVQEAFDRLITILLQEGQP</sequence>
<name>A0ABY3LI63_9GAMM</name>
<proteinExistence type="predicted"/>